<sequence length="673" mass="69410">MTTLPTEATADGGDGLLDALGGCTVLGCRLRVVRTDGWSWGPDPSELARGAVALLPRVLRTHLADALHRTGLPIAAAGVAPQSGPVPQDVEVTVPVRIRAHTSLGELSAAATRAQALGDTSASPGPGAAVPLHRGHAGRVPPDGPAHLRAAGSPTDAEPSAAAHDTVESEVVRSSGLPMAAPPFDRDRVLVGLLHEASACGVLDTVLARLGAETLRLLLSALDAAGRRTTSAPGPPPTAPPTPAPGATEDALGTVAPSAPPDPDALTTALLAALRSLPSAGRDTPRTVTPTGPEPAPGADGTPHARTAPVPGRSREEHHFGPASGTITNTDRALPFLLLPPLHDRGYLQGLTAVLTGGGARDADGAAFAACLAHKVLPPPVHGWLRAPGDAHAVAVFAGATTTAQGTPDTSPPDLERRLGPLLPLLDARLGLQAAQGHTATSPLLLHALAADRLLLLDLDGLYPVWEAALPAELLRPWELAGRPLVLLPARSVASGATGLTHALDALGIGFVTDLPPARGERLSRVPGPRRCWTNTGARLPSRSAPDDTLVGAARRLTYEASRAARFVEALVELRPAVRAGRAPAVERSTTLAVGVALADLAWTLWSQREATDPVDALDRFADLGARVLFHDSTVEIRLPLGARHADLYRHRLLADVPDVPWFGGRTVVFTGG</sequence>
<proteinExistence type="predicted"/>
<dbReference type="EMBL" id="BDQI01000001">
    <property type="protein sequence ID" value="GAX48807.1"/>
    <property type="molecule type" value="Genomic_DNA"/>
</dbReference>
<feature type="compositionally biased region" description="Low complexity" evidence="1">
    <location>
        <begin position="264"/>
        <end position="280"/>
    </location>
</feature>
<dbReference type="RefSeq" id="WP_067361862.1">
    <property type="nucleotide sequence ID" value="NZ_BDQI01000001.1"/>
</dbReference>
<dbReference type="Proteomes" id="UP000217446">
    <property type="component" value="Unassembled WGS sequence"/>
</dbReference>
<keyword evidence="3" id="KW-1185">Reference proteome</keyword>
<comment type="caution">
    <text evidence="2">The sequence shown here is derived from an EMBL/GenBank/DDBJ whole genome shotgun (WGS) entry which is preliminary data.</text>
</comment>
<organism evidence="2 3">
    <name type="scientific">Streptomyces olivochromogenes</name>
    <dbReference type="NCBI Taxonomy" id="1963"/>
    <lineage>
        <taxon>Bacteria</taxon>
        <taxon>Bacillati</taxon>
        <taxon>Actinomycetota</taxon>
        <taxon>Actinomycetes</taxon>
        <taxon>Kitasatosporales</taxon>
        <taxon>Streptomycetaceae</taxon>
        <taxon>Streptomyces</taxon>
    </lineage>
</organism>
<dbReference type="AlphaFoldDB" id="A0A250V3N9"/>
<evidence type="ECO:0000313" key="2">
    <source>
        <dbReference type="EMBL" id="GAX48807.1"/>
    </source>
</evidence>
<gene>
    <name evidence="2" type="ORF">SO3561_00289</name>
</gene>
<name>A0A250V3N9_STROL</name>
<accession>A0A250V3N9</accession>
<feature type="region of interest" description="Disordered" evidence="1">
    <location>
        <begin position="227"/>
        <end position="327"/>
    </location>
</feature>
<evidence type="ECO:0000313" key="3">
    <source>
        <dbReference type="Proteomes" id="UP000217446"/>
    </source>
</evidence>
<evidence type="ECO:0000256" key="1">
    <source>
        <dbReference type="SAM" id="MobiDB-lite"/>
    </source>
</evidence>
<dbReference type="STRING" id="1963.AQJ27_04530"/>
<reference evidence="3" key="1">
    <citation type="submission" date="2017-05" db="EMBL/GenBank/DDBJ databases">
        <title>Streptomyces olivochromogenes NBRC 3561 whole genome shotgun sequence.</title>
        <authorList>
            <person name="Dohra H."/>
            <person name="Kodani S."/>
        </authorList>
    </citation>
    <scope>NUCLEOTIDE SEQUENCE [LARGE SCALE GENOMIC DNA]</scope>
    <source>
        <strain evidence="3">NBRC 3561</strain>
    </source>
</reference>
<feature type="compositionally biased region" description="Pro residues" evidence="1">
    <location>
        <begin position="233"/>
        <end position="244"/>
    </location>
</feature>
<feature type="region of interest" description="Disordered" evidence="1">
    <location>
        <begin position="117"/>
        <end position="168"/>
    </location>
</feature>
<protein>
    <submittedName>
        <fullName evidence="2">Uncharacterized protein</fullName>
    </submittedName>
</protein>